<feature type="region of interest" description="Disordered" evidence="1">
    <location>
        <begin position="123"/>
        <end position="156"/>
    </location>
</feature>
<gene>
    <name evidence="2" type="ORF">DMB68_13685</name>
</gene>
<organism evidence="2 3">
    <name type="scientific">Flavobacterium hydrophilum</name>
    <dbReference type="NCBI Taxonomy" id="2211445"/>
    <lineage>
        <taxon>Bacteria</taxon>
        <taxon>Pseudomonadati</taxon>
        <taxon>Bacteroidota</taxon>
        <taxon>Flavobacteriia</taxon>
        <taxon>Flavobacteriales</taxon>
        <taxon>Flavobacteriaceae</taxon>
        <taxon>Flavobacterium</taxon>
    </lineage>
</organism>
<dbReference type="Proteomes" id="UP000247681">
    <property type="component" value="Unassembled WGS sequence"/>
</dbReference>
<dbReference type="OrthoDB" id="1256104at2"/>
<evidence type="ECO:0008006" key="4">
    <source>
        <dbReference type="Google" id="ProtNLM"/>
    </source>
</evidence>
<evidence type="ECO:0000313" key="3">
    <source>
        <dbReference type="Proteomes" id="UP000247681"/>
    </source>
</evidence>
<comment type="caution">
    <text evidence="2">The sequence shown here is derived from an EMBL/GenBank/DDBJ whole genome shotgun (WGS) entry which is preliminary data.</text>
</comment>
<dbReference type="RefSeq" id="WP_110347241.1">
    <property type="nucleotide sequence ID" value="NZ_QJHL01000003.1"/>
</dbReference>
<keyword evidence="3" id="KW-1185">Reference proteome</keyword>
<feature type="compositionally biased region" description="Polar residues" evidence="1">
    <location>
        <begin position="147"/>
        <end position="156"/>
    </location>
</feature>
<dbReference type="AlphaFoldDB" id="A0A2V4CEN5"/>
<feature type="compositionally biased region" description="Acidic residues" evidence="1">
    <location>
        <begin position="131"/>
        <end position="140"/>
    </location>
</feature>
<accession>A0A2V4CEN5</accession>
<sequence length="156" mass="17936">MLVQPSELNTELYPEVIAAITRSNPSETLSQIKAAEDFCKSYLFKYDLKALFGDDTTEPATAPTVVDENLKKTVKVIASYWLVRKANPNVNLDLFREDWELMIGNKEVPGWLYDIKEGNINPDWPYKQDDPETPEDESEVNDGVFWGSNQKRTQRF</sequence>
<reference evidence="2 3" key="1">
    <citation type="submission" date="2018-05" db="EMBL/GenBank/DDBJ databases">
        <title>Flavobacterium sp. strain IMCC34758, incomplete genome.</title>
        <authorList>
            <person name="Joung Y."/>
        </authorList>
    </citation>
    <scope>NUCLEOTIDE SEQUENCE [LARGE SCALE GENOMIC DNA]</scope>
    <source>
        <strain evidence="2 3">IMCC34758</strain>
    </source>
</reference>
<proteinExistence type="predicted"/>
<dbReference type="EMBL" id="QJHL01000003">
    <property type="protein sequence ID" value="PXY44514.1"/>
    <property type="molecule type" value="Genomic_DNA"/>
</dbReference>
<evidence type="ECO:0000313" key="2">
    <source>
        <dbReference type="EMBL" id="PXY44514.1"/>
    </source>
</evidence>
<name>A0A2V4CEN5_9FLAO</name>
<protein>
    <recommendedName>
        <fullName evidence="4">DUF1320 domain-containing protein</fullName>
    </recommendedName>
</protein>
<evidence type="ECO:0000256" key="1">
    <source>
        <dbReference type="SAM" id="MobiDB-lite"/>
    </source>
</evidence>